<dbReference type="InterPro" id="IPR006094">
    <property type="entry name" value="Oxid_FAD_bind_N"/>
</dbReference>
<organism evidence="7 8">
    <name type="scientific">Diaporthe vaccinii</name>
    <dbReference type="NCBI Taxonomy" id="105482"/>
    <lineage>
        <taxon>Eukaryota</taxon>
        <taxon>Fungi</taxon>
        <taxon>Dikarya</taxon>
        <taxon>Ascomycota</taxon>
        <taxon>Pezizomycotina</taxon>
        <taxon>Sordariomycetes</taxon>
        <taxon>Sordariomycetidae</taxon>
        <taxon>Diaporthales</taxon>
        <taxon>Diaporthaceae</taxon>
        <taxon>Diaporthe</taxon>
        <taxon>Diaporthe eres species complex</taxon>
    </lineage>
</organism>
<keyword evidence="4" id="KW-0274">FAD</keyword>
<sequence length="564" mass="63727">MSSHNILTGRRLTSFGKIPLKYLREWITTPAKIWQRLFPGSIPAIITNKMATIEGVTGKQFVIGTKDYPEWKYQYATTTHGVDHDMEPGLIIQPKSKQDIKLAVLYAKEQKKAIAIRTGGHQYSGASSTSKDNILLDLRDSFQGPDDLAYFEKEDKSYVHASVSWSLGKFNAFLGKNKAFVPHGQCTAVHVGGHVQTGGYGQLGRSFGLFGDHIRSLEIIDHAGEEKEITLAGDPEQFYAWLGGSPGNLGVLTHFTVEVHRDADYEGSMGMKALHLYDTKKLKQLLQVLAEMNDDDEFPRNYDLCISVLSSSFDILGLMGGLDNQMEEEHPEIFGEDGNPVWPRMIVVYAQFVPFSKDDKPDMKFFERLRTGCWFQTGADEKPMSELTAEWIFRNTREFDLPYVKRTYLTTSTELSTNGWVDWVAGRMDEVVRPVGNGQWLSAQLQCFGGKHSRFRTNAGNGTSLSWRDSTFCFTIDNFHKPEMKGAAEKWAQTNDAQAIGPDGIFSKQDRRVLWGSYGSFDLDESWQFYYDDRAQYERLMEARKVADPDGTFTPNTFSVKRAA</sequence>
<dbReference type="InterPro" id="IPR016166">
    <property type="entry name" value="FAD-bd_PCMH"/>
</dbReference>
<accession>A0ABR4EAB8</accession>
<dbReference type="Pfam" id="PF01565">
    <property type="entry name" value="FAD_binding_4"/>
    <property type="match status" value="1"/>
</dbReference>
<evidence type="ECO:0000256" key="1">
    <source>
        <dbReference type="ARBA" id="ARBA00001974"/>
    </source>
</evidence>
<evidence type="ECO:0000313" key="8">
    <source>
        <dbReference type="Proteomes" id="UP001600888"/>
    </source>
</evidence>
<evidence type="ECO:0000256" key="4">
    <source>
        <dbReference type="ARBA" id="ARBA00022827"/>
    </source>
</evidence>
<dbReference type="Proteomes" id="UP001600888">
    <property type="component" value="Unassembled WGS sequence"/>
</dbReference>
<keyword evidence="8" id="KW-1185">Reference proteome</keyword>
<evidence type="ECO:0000256" key="2">
    <source>
        <dbReference type="ARBA" id="ARBA00005466"/>
    </source>
</evidence>
<dbReference type="PROSITE" id="PS51387">
    <property type="entry name" value="FAD_PCMH"/>
    <property type="match status" value="1"/>
</dbReference>
<dbReference type="InterPro" id="IPR016169">
    <property type="entry name" value="FAD-bd_PCMH_sub2"/>
</dbReference>
<proteinExistence type="inferred from homology"/>
<feature type="domain" description="FAD-binding PCMH-type" evidence="6">
    <location>
        <begin position="84"/>
        <end position="262"/>
    </location>
</feature>
<protein>
    <recommendedName>
        <fullName evidence="6">FAD-binding PCMH-type domain-containing protein</fullName>
    </recommendedName>
</protein>
<dbReference type="PANTHER" id="PTHR42973:SF39">
    <property type="entry name" value="FAD-BINDING PCMH-TYPE DOMAIN-CONTAINING PROTEIN"/>
    <property type="match status" value="1"/>
</dbReference>
<dbReference type="SUPFAM" id="SSF56176">
    <property type="entry name" value="FAD-binding/transporter-associated domain-like"/>
    <property type="match status" value="1"/>
</dbReference>
<evidence type="ECO:0000313" key="7">
    <source>
        <dbReference type="EMBL" id="KAL2279383.1"/>
    </source>
</evidence>
<evidence type="ECO:0000259" key="6">
    <source>
        <dbReference type="PROSITE" id="PS51387"/>
    </source>
</evidence>
<evidence type="ECO:0000256" key="5">
    <source>
        <dbReference type="ARBA" id="ARBA00023002"/>
    </source>
</evidence>
<evidence type="ECO:0000256" key="3">
    <source>
        <dbReference type="ARBA" id="ARBA00022630"/>
    </source>
</evidence>
<dbReference type="InterPro" id="IPR036318">
    <property type="entry name" value="FAD-bd_PCMH-like_sf"/>
</dbReference>
<keyword evidence="5" id="KW-0560">Oxidoreductase</keyword>
<comment type="similarity">
    <text evidence="2">Belongs to the oxygen-dependent FAD-linked oxidoreductase family.</text>
</comment>
<name>A0ABR4EAB8_9PEZI</name>
<comment type="caution">
    <text evidence="7">The sequence shown here is derived from an EMBL/GenBank/DDBJ whole genome shotgun (WGS) entry which is preliminary data.</text>
</comment>
<keyword evidence="3" id="KW-0285">Flavoprotein</keyword>
<dbReference type="PANTHER" id="PTHR42973">
    <property type="entry name" value="BINDING OXIDOREDUCTASE, PUTATIVE (AFU_ORTHOLOGUE AFUA_1G17690)-RELATED"/>
    <property type="match status" value="1"/>
</dbReference>
<gene>
    <name evidence="7" type="ORF">FJTKL_13453</name>
</gene>
<comment type="cofactor">
    <cofactor evidence="1">
        <name>FAD</name>
        <dbReference type="ChEBI" id="CHEBI:57692"/>
    </cofactor>
</comment>
<dbReference type="Gene3D" id="3.30.465.10">
    <property type="match status" value="1"/>
</dbReference>
<dbReference type="InterPro" id="IPR050416">
    <property type="entry name" value="FAD-linked_Oxidoreductase"/>
</dbReference>
<dbReference type="EMBL" id="JBAWTH010000076">
    <property type="protein sequence ID" value="KAL2279383.1"/>
    <property type="molecule type" value="Genomic_DNA"/>
</dbReference>
<reference evidence="7 8" key="1">
    <citation type="submission" date="2024-03" db="EMBL/GenBank/DDBJ databases">
        <title>A high-quality draft genome sequence of Diaporthe vaccinii, a causative agent of upright dieback and viscid rot disease in cranberry plants.</title>
        <authorList>
            <person name="Sarrasin M."/>
            <person name="Lang B.F."/>
            <person name="Burger G."/>
        </authorList>
    </citation>
    <scope>NUCLEOTIDE SEQUENCE [LARGE SCALE GENOMIC DNA]</scope>
    <source>
        <strain evidence="7 8">IS7</strain>
    </source>
</reference>